<evidence type="ECO:0000313" key="1">
    <source>
        <dbReference type="EMBL" id="GAI84301.1"/>
    </source>
</evidence>
<accession>X1SYS9</accession>
<proteinExistence type="predicted"/>
<protein>
    <submittedName>
        <fullName evidence="1">Uncharacterized protein</fullName>
    </submittedName>
</protein>
<reference evidence="1" key="1">
    <citation type="journal article" date="2014" name="Front. Microbiol.">
        <title>High frequency of phylogenetically diverse reductive dehalogenase-homologous genes in deep subseafloor sedimentary metagenomes.</title>
        <authorList>
            <person name="Kawai M."/>
            <person name="Futagami T."/>
            <person name="Toyoda A."/>
            <person name="Takaki Y."/>
            <person name="Nishi S."/>
            <person name="Hori S."/>
            <person name="Arai W."/>
            <person name="Tsubouchi T."/>
            <person name="Morono Y."/>
            <person name="Uchiyama I."/>
            <person name="Ito T."/>
            <person name="Fujiyama A."/>
            <person name="Inagaki F."/>
            <person name="Takami H."/>
        </authorList>
    </citation>
    <scope>NUCLEOTIDE SEQUENCE</scope>
    <source>
        <strain evidence="1">Expedition CK06-06</strain>
    </source>
</reference>
<name>X1SYS9_9ZZZZ</name>
<dbReference type="AlphaFoldDB" id="X1SYS9"/>
<organism evidence="1">
    <name type="scientific">marine sediment metagenome</name>
    <dbReference type="NCBI Taxonomy" id="412755"/>
    <lineage>
        <taxon>unclassified sequences</taxon>
        <taxon>metagenomes</taxon>
        <taxon>ecological metagenomes</taxon>
    </lineage>
</organism>
<comment type="caution">
    <text evidence="1">The sequence shown here is derived from an EMBL/GenBank/DDBJ whole genome shotgun (WGS) entry which is preliminary data.</text>
</comment>
<sequence length="54" mass="6356">MVHCLLAGVFKKIDVEKIGKEIEDENEDEDEDKEFYSFQIFTPDGSKVFFFNSF</sequence>
<dbReference type="EMBL" id="BARW01008427">
    <property type="protein sequence ID" value="GAI84301.1"/>
    <property type="molecule type" value="Genomic_DNA"/>
</dbReference>
<gene>
    <name evidence="1" type="ORF">S12H4_17270</name>
</gene>